<protein>
    <recommendedName>
        <fullName evidence="3">Sodium-dependent dicarboxylate transporter SdcS</fullName>
    </recommendedName>
    <alternativeName>
        <fullName evidence="8">Na(+)/dicarboxylate symporter</fullName>
    </alternativeName>
</protein>
<feature type="transmembrane region" description="Helical" evidence="9">
    <location>
        <begin position="299"/>
        <end position="316"/>
    </location>
</feature>
<comment type="subcellular location">
    <subcellularLocation>
        <location evidence="1">Membrane</location>
        <topology evidence="1">Multi-pass membrane protein</topology>
    </subcellularLocation>
</comment>
<evidence type="ECO:0000256" key="7">
    <source>
        <dbReference type="ARBA" id="ARBA00023136"/>
    </source>
</evidence>
<comment type="similarity">
    <text evidence="2">Belongs to the SLC13A/DASS transporter (TC 2.A.47) family. NADC subfamily.</text>
</comment>
<proteinExistence type="inferred from homology"/>
<feature type="transmembrane region" description="Helical" evidence="9">
    <location>
        <begin position="276"/>
        <end position="293"/>
    </location>
</feature>
<feature type="transmembrane region" description="Helical" evidence="9">
    <location>
        <begin position="93"/>
        <end position="111"/>
    </location>
</feature>
<keyword evidence="11" id="KW-1185">Reference proteome</keyword>
<evidence type="ECO:0000256" key="3">
    <source>
        <dbReference type="ARBA" id="ARBA00020150"/>
    </source>
</evidence>
<feature type="transmembrane region" description="Helical" evidence="9">
    <location>
        <begin position="20"/>
        <end position="36"/>
    </location>
</feature>
<keyword evidence="5" id="KW-0769">Symport</keyword>
<evidence type="ECO:0000256" key="8">
    <source>
        <dbReference type="ARBA" id="ARBA00031174"/>
    </source>
</evidence>
<feature type="transmembrane region" description="Helical" evidence="9">
    <location>
        <begin position="228"/>
        <end position="247"/>
    </location>
</feature>
<feature type="transmembrane region" description="Helical" evidence="9">
    <location>
        <begin position="425"/>
        <end position="443"/>
    </location>
</feature>
<evidence type="ECO:0000256" key="1">
    <source>
        <dbReference type="ARBA" id="ARBA00004141"/>
    </source>
</evidence>
<feature type="transmembrane region" description="Helical" evidence="9">
    <location>
        <begin position="157"/>
        <end position="175"/>
    </location>
</feature>
<dbReference type="Proteomes" id="UP001549019">
    <property type="component" value="Unassembled WGS sequence"/>
</dbReference>
<dbReference type="Pfam" id="PF00939">
    <property type="entry name" value="Na_sulph_symp"/>
    <property type="match status" value="1"/>
</dbReference>
<evidence type="ECO:0000256" key="2">
    <source>
        <dbReference type="ARBA" id="ARBA00006772"/>
    </source>
</evidence>
<comment type="caution">
    <text evidence="10">The sequence shown here is derived from an EMBL/GenBank/DDBJ whole genome shotgun (WGS) entry which is preliminary data.</text>
</comment>
<dbReference type="EMBL" id="JBDZDV010000005">
    <property type="protein sequence ID" value="MET3111563.1"/>
    <property type="molecule type" value="Genomic_DNA"/>
</dbReference>
<feature type="transmembrane region" description="Helical" evidence="9">
    <location>
        <begin position="132"/>
        <end position="151"/>
    </location>
</feature>
<name>A0ABV2EAV2_9STAP</name>
<feature type="transmembrane region" description="Helical" evidence="9">
    <location>
        <begin position="370"/>
        <end position="390"/>
    </location>
</feature>
<feature type="transmembrane region" description="Helical" evidence="9">
    <location>
        <begin position="450"/>
        <end position="468"/>
    </location>
</feature>
<evidence type="ECO:0000256" key="4">
    <source>
        <dbReference type="ARBA" id="ARBA00022692"/>
    </source>
</evidence>
<evidence type="ECO:0000256" key="6">
    <source>
        <dbReference type="ARBA" id="ARBA00022989"/>
    </source>
</evidence>
<feature type="transmembrane region" description="Helical" evidence="9">
    <location>
        <begin position="328"/>
        <end position="350"/>
    </location>
</feature>
<evidence type="ECO:0000256" key="9">
    <source>
        <dbReference type="SAM" id="Phobius"/>
    </source>
</evidence>
<dbReference type="InterPro" id="IPR001898">
    <property type="entry name" value="SLC13A/DASS"/>
</dbReference>
<dbReference type="PANTHER" id="PTHR10283">
    <property type="entry name" value="SOLUTE CARRIER FAMILY 13 MEMBER"/>
    <property type="match status" value="1"/>
</dbReference>
<sequence length="471" mass="50990">MGKNSKESPRKNSSLAGNQIWKWAITLLLPMIIALIPVTDIFTSDIKWFLVITVMAVAIMATGVIPLIAISLALPILYFILLDIPTSLALSPWTGQIPWLVLGGFIVTIASQKTGLLNRLAYHSILLFGGNFKGIIFGLLIVGILLAAVIADPSAKAILLGTLTLGICTALNLELGSKSAAALGATVIAVTLGPSFLFSHAIGNMVVFEVASDVGVSLPPAPEYFTHMLIPQLIYILLTVLVIFIVFKPDEKIESKQYFKEQLKQLGPMRINEKKLVAITILLIFAILTSGIHGIDVGWLFAIAAILMFLPGIALVKEEDLSKVNFTIIFFAVACLSIGLVSVELGVAGLAQSLASPWLRGGGLEVIPGIWMFGFLINFLLTPLAGWTAFTAPLVELARDLNINPLPVLYSYIQGLEQVLFPYEYATLLIIFGFGMMSMGQFIKYNLVRAVISGVAIAVLFIPYWYLIGLL</sequence>
<organism evidence="10 11">
    <name type="scientific">Salinicoccus halitifaciens</name>
    <dbReference type="NCBI Taxonomy" id="1073415"/>
    <lineage>
        <taxon>Bacteria</taxon>
        <taxon>Bacillati</taxon>
        <taxon>Bacillota</taxon>
        <taxon>Bacilli</taxon>
        <taxon>Bacillales</taxon>
        <taxon>Staphylococcaceae</taxon>
        <taxon>Salinicoccus</taxon>
    </lineage>
</organism>
<keyword evidence="6 9" id="KW-1133">Transmembrane helix</keyword>
<keyword evidence="7 9" id="KW-0472">Membrane</keyword>
<evidence type="ECO:0000313" key="11">
    <source>
        <dbReference type="Proteomes" id="UP001549019"/>
    </source>
</evidence>
<evidence type="ECO:0000256" key="5">
    <source>
        <dbReference type="ARBA" id="ARBA00022847"/>
    </source>
</evidence>
<reference evidence="10 11" key="1">
    <citation type="submission" date="2024-05" db="EMBL/GenBank/DDBJ databases">
        <title>Genomic Encyclopedia of Type Strains, Phase IV (KMG-IV): sequencing the most valuable type-strain genomes for metagenomic binning, comparative biology and taxonomic classification.</title>
        <authorList>
            <person name="Goeker M."/>
        </authorList>
    </citation>
    <scope>NUCLEOTIDE SEQUENCE [LARGE SCALE GENOMIC DNA]</scope>
    <source>
        <strain evidence="10 11">DSM 25286</strain>
    </source>
</reference>
<feature type="transmembrane region" description="Helical" evidence="9">
    <location>
        <begin position="48"/>
        <end position="81"/>
    </location>
</feature>
<dbReference type="RefSeq" id="WP_230821343.1">
    <property type="nucleotide sequence ID" value="NZ_JAJNCU010000002.1"/>
</dbReference>
<dbReference type="PANTHER" id="PTHR10283:SF82">
    <property type="entry name" value="SOLUTE CARRIER FAMILY 13 MEMBER 2"/>
    <property type="match status" value="1"/>
</dbReference>
<evidence type="ECO:0000313" key="10">
    <source>
        <dbReference type="EMBL" id="MET3111563.1"/>
    </source>
</evidence>
<keyword evidence="4 9" id="KW-0812">Transmembrane</keyword>
<accession>A0ABV2EAV2</accession>
<gene>
    <name evidence="10" type="ORF">ABHD89_001978</name>
</gene>
<feature type="transmembrane region" description="Helical" evidence="9">
    <location>
        <begin position="182"/>
        <end position="208"/>
    </location>
</feature>
<keyword evidence="5" id="KW-0813">Transport</keyword>